<organism evidence="2 3">
    <name type="scientific">Roseibium album</name>
    <dbReference type="NCBI Taxonomy" id="311410"/>
    <lineage>
        <taxon>Bacteria</taxon>
        <taxon>Pseudomonadati</taxon>
        <taxon>Pseudomonadota</taxon>
        <taxon>Alphaproteobacteria</taxon>
        <taxon>Hyphomicrobiales</taxon>
        <taxon>Stappiaceae</taxon>
        <taxon>Roseibium</taxon>
    </lineage>
</organism>
<name>A0A0M6Z3C3_9HYPH</name>
<dbReference type="EMBL" id="CXWC01000010">
    <property type="protein sequence ID" value="CTQ71845.1"/>
    <property type="molecule type" value="Genomic_DNA"/>
</dbReference>
<keyword evidence="2" id="KW-0456">Lyase</keyword>
<dbReference type="InterPro" id="IPR001753">
    <property type="entry name" value="Enoyl-CoA_hydra/iso"/>
</dbReference>
<comment type="similarity">
    <text evidence="1">Belongs to the enoyl-CoA hydratase/isomerase family.</text>
</comment>
<dbReference type="NCBIfam" id="NF006128">
    <property type="entry name" value="PRK08272.1"/>
    <property type="match status" value="1"/>
</dbReference>
<dbReference type="SUPFAM" id="SSF52096">
    <property type="entry name" value="ClpP/crotonase"/>
    <property type="match status" value="1"/>
</dbReference>
<evidence type="ECO:0000256" key="1">
    <source>
        <dbReference type="ARBA" id="ARBA00005254"/>
    </source>
</evidence>
<dbReference type="Pfam" id="PF00378">
    <property type="entry name" value="ECH_1"/>
    <property type="match status" value="1"/>
</dbReference>
<proteinExistence type="inferred from homology"/>
<reference evidence="3" key="1">
    <citation type="submission" date="2015-07" db="EMBL/GenBank/DDBJ databases">
        <authorList>
            <person name="Rodrigo-Torres Lidia"/>
            <person name="Arahal R.David."/>
        </authorList>
    </citation>
    <scope>NUCLEOTIDE SEQUENCE [LARGE SCALE GENOMIC DNA]</scope>
    <source>
        <strain evidence="3">CECT 5096</strain>
    </source>
</reference>
<gene>
    <name evidence="2" type="primary">echA8_7</name>
    <name evidence="2" type="ORF">LA5096_03076</name>
</gene>
<dbReference type="InterPro" id="IPR029045">
    <property type="entry name" value="ClpP/crotonase-like_dom_sf"/>
</dbReference>
<keyword evidence="3" id="KW-1185">Reference proteome</keyword>
<dbReference type="PANTHER" id="PTHR43802">
    <property type="entry name" value="ENOYL-COA HYDRATASE"/>
    <property type="match status" value="1"/>
</dbReference>
<dbReference type="CDD" id="cd06558">
    <property type="entry name" value="crotonase-like"/>
    <property type="match status" value="1"/>
</dbReference>
<dbReference type="Proteomes" id="UP000049983">
    <property type="component" value="Unassembled WGS sequence"/>
</dbReference>
<protein>
    <submittedName>
        <fullName evidence="2">Putative enoyl-CoA hydratase echA8</fullName>
        <ecNumber evidence="2">4.2.1.17</ecNumber>
    </submittedName>
</protein>
<accession>A0A0M6Z3C3</accession>
<evidence type="ECO:0000313" key="2">
    <source>
        <dbReference type="EMBL" id="CTQ71845.1"/>
    </source>
</evidence>
<sequence>MKLAKVLFEKDGRIGRITLNRPEVMNAIDDDLPRELAAAVARADSDPSVHVMVLSGAGKAFCSGYDLAHYAEGNGPNKAVQNMPWDPMQDFQFMWSNTQSFMSLFRAMKPVICKVHGFAVAGGSDIALCADLTIMGDTALIGYMPTRVWGCPTTAMWVHRLGPEKAKRMMFTGDRITGVEAAEMGLVLKSVPDDQLDDQVEALAARVATVPINQLAMQKMVINSAVEEKINQTQRLATVFDGITRHSPEGLNFKARVEEVGWKQAVKERDDGTFNWTTNSPFDENG</sequence>
<dbReference type="GO" id="GO:0004300">
    <property type="term" value="F:enoyl-CoA hydratase activity"/>
    <property type="evidence" value="ECO:0007669"/>
    <property type="project" value="UniProtKB-EC"/>
</dbReference>
<dbReference type="PANTHER" id="PTHR43802:SF1">
    <property type="entry name" value="IP11341P-RELATED"/>
    <property type="match status" value="1"/>
</dbReference>
<dbReference type="Gene3D" id="3.90.226.10">
    <property type="entry name" value="2-enoyl-CoA Hydratase, Chain A, domain 1"/>
    <property type="match status" value="1"/>
</dbReference>
<dbReference type="EC" id="4.2.1.17" evidence="2"/>
<dbReference type="AlphaFoldDB" id="A0A0M6Z3C3"/>
<dbReference type="GeneID" id="97670439"/>
<evidence type="ECO:0000313" key="3">
    <source>
        <dbReference type="Proteomes" id="UP000049983"/>
    </source>
</evidence>
<dbReference type="STRING" id="311410.LA5095_01822"/>
<dbReference type="RefSeq" id="WP_208992602.1">
    <property type="nucleotide sequence ID" value="NZ_CANKXR010000008.1"/>
</dbReference>